<evidence type="ECO:0000259" key="3">
    <source>
        <dbReference type="Pfam" id="PF13505"/>
    </source>
</evidence>
<feature type="domain" description="Outer membrane protein beta-barrel" evidence="3">
    <location>
        <begin position="7"/>
        <end position="182"/>
    </location>
</feature>
<dbReference type="InterPro" id="IPR011250">
    <property type="entry name" value="OMP/PagP_B-barrel"/>
</dbReference>
<dbReference type="Pfam" id="PF13505">
    <property type="entry name" value="OMP_b-brl"/>
    <property type="match status" value="1"/>
</dbReference>
<name>A0A511QCN6_9VIBR</name>
<dbReference type="RefSeq" id="WP_039982149.1">
    <property type="nucleotide sequence ID" value="NZ_BAOJ01000095.1"/>
</dbReference>
<protein>
    <recommendedName>
        <fullName evidence="3">Outer membrane protein beta-barrel domain-containing protein</fullName>
    </recommendedName>
</protein>
<feature type="chain" id="PRO_5021897205" description="Outer membrane protein beta-barrel domain-containing protein" evidence="2">
    <location>
        <begin position="21"/>
        <end position="182"/>
    </location>
</feature>
<evidence type="ECO:0000256" key="1">
    <source>
        <dbReference type="ARBA" id="ARBA00022729"/>
    </source>
</evidence>
<comment type="caution">
    <text evidence="4">The sequence shown here is derived from an EMBL/GenBank/DDBJ whole genome shotgun (WGS) entry which is preliminary data.</text>
</comment>
<evidence type="ECO:0000313" key="4">
    <source>
        <dbReference type="EMBL" id="GEM75059.1"/>
    </source>
</evidence>
<organism evidence="4 5">
    <name type="scientific">Vibrio sagamiensis NBRC 104589</name>
    <dbReference type="NCBI Taxonomy" id="1219064"/>
    <lineage>
        <taxon>Bacteria</taxon>
        <taxon>Pseudomonadati</taxon>
        <taxon>Pseudomonadota</taxon>
        <taxon>Gammaproteobacteria</taxon>
        <taxon>Vibrionales</taxon>
        <taxon>Vibrionaceae</taxon>
        <taxon>Vibrio</taxon>
    </lineage>
</organism>
<keyword evidence="1 2" id="KW-0732">Signal</keyword>
<evidence type="ECO:0000256" key="2">
    <source>
        <dbReference type="SAM" id="SignalP"/>
    </source>
</evidence>
<dbReference type="Proteomes" id="UP000321922">
    <property type="component" value="Unassembled WGS sequence"/>
</dbReference>
<feature type="signal peptide" evidence="2">
    <location>
        <begin position="1"/>
        <end position="20"/>
    </location>
</feature>
<evidence type="ECO:0000313" key="5">
    <source>
        <dbReference type="Proteomes" id="UP000321922"/>
    </source>
</evidence>
<gene>
    <name evidence="4" type="ORF">VSA01S_11710</name>
</gene>
<dbReference type="Gene3D" id="2.40.160.20">
    <property type="match status" value="1"/>
</dbReference>
<dbReference type="OrthoDB" id="7063872at2"/>
<reference evidence="4 5" key="1">
    <citation type="submission" date="2019-07" db="EMBL/GenBank/DDBJ databases">
        <title>Whole genome shotgun sequence of Vibrio sagamiensis NBRC 104589.</title>
        <authorList>
            <person name="Hosoyama A."/>
            <person name="Uohara A."/>
            <person name="Ohji S."/>
            <person name="Ichikawa N."/>
        </authorList>
    </citation>
    <scope>NUCLEOTIDE SEQUENCE [LARGE SCALE GENOMIC DNA]</scope>
    <source>
        <strain evidence="4 5">NBRC 104589</strain>
    </source>
</reference>
<dbReference type="AlphaFoldDB" id="A0A511QCN6"/>
<dbReference type="EMBL" id="BJXJ01000009">
    <property type="protein sequence ID" value="GEM75059.1"/>
    <property type="molecule type" value="Genomic_DNA"/>
</dbReference>
<proteinExistence type="predicted"/>
<accession>A0A511QCN6</accession>
<dbReference type="InterPro" id="IPR027385">
    <property type="entry name" value="Beta-barrel_OMP"/>
</dbReference>
<keyword evidence="5" id="KW-1185">Reference proteome</keyword>
<dbReference type="SUPFAM" id="SSF56925">
    <property type="entry name" value="OMPA-like"/>
    <property type="match status" value="1"/>
</dbReference>
<sequence length="182" mass="20182">MFKSSVVIACLLLSSSYVFAASHQIGYGLGGATIESNKDDDIGFGQTFNYAYQFHPNFSAEIGHMASKGVLTTALSTAFSDEEQSIKYNSTYLGLKANYYPVSFFNIYGLGGANYSELDRTIKYQSTGFTKKTSDDSIHAYFGAGVEFILFQHVGIGLEYRRLLLAKDFQSDFLSAQINYKF</sequence>